<dbReference type="EMBL" id="JAHQIW010006785">
    <property type="protein sequence ID" value="KAJ1370469.1"/>
    <property type="molecule type" value="Genomic_DNA"/>
</dbReference>
<dbReference type="AlphaFoldDB" id="A0AAD5R8E3"/>
<sequence length="76" mass="8964">MIDVSEILFAEEVRHRPEEVIVRRRQVQMNLLNTCHCQWQRVHTFGDIDVTLKNAKWELQEISSLGTTNVANWDKS</sequence>
<dbReference type="Proteomes" id="UP001196413">
    <property type="component" value="Unassembled WGS sequence"/>
</dbReference>
<proteinExistence type="predicted"/>
<reference evidence="1" key="1">
    <citation type="submission" date="2021-06" db="EMBL/GenBank/DDBJ databases">
        <title>Parelaphostrongylus tenuis whole genome reference sequence.</title>
        <authorList>
            <person name="Garwood T.J."/>
            <person name="Larsen P.A."/>
            <person name="Fountain-Jones N.M."/>
            <person name="Garbe J.R."/>
            <person name="Macchietto M.G."/>
            <person name="Kania S.A."/>
            <person name="Gerhold R.W."/>
            <person name="Richards J.E."/>
            <person name="Wolf T.M."/>
        </authorList>
    </citation>
    <scope>NUCLEOTIDE SEQUENCE</scope>
    <source>
        <strain evidence="1">MNPRO001-30</strain>
        <tissue evidence="1">Meninges</tissue>
    </source>
</reference>
<accession>A0AAD5R8E3</accession>
<evidence type="ECO:0000313" key="2">
    <source>
        <dbReference type="Proteomes" id="UP001196413"/>
    </source>
</evidence>
<organism evidence="1 2">
    <name type="scientific">Parelaphostrongylus tenuis</name>
    <name type="common">Meningeal worm</name>
    <dbReference type="NCBI Taxonomy" id="148309"/>
    <lineage>
        <taxon>Eukaryota</taxon>
        <taxon>Metazoa</taxon>
        <taxon>Ecdysozoa</taxon>
        <taxon>Nematoda</taxon>
        <taxon>Chromadorea</taxon>
        <taxon>Rhabditida</taxon>
        <taxon>Rhabditina</taxon>
        <taxon>Rhabditomorpha</taxon>
        <taxon>Strongyloidea</taxon>
        <taxon>Metastrongylidae</taxon>
        <taxon>Parelaphostrongylus</taxon>
    </lineage>
</organism>
<gene>
    <name evidence="1" type="ORF">KIN20_032199</name>
</gene>
<evidence type="ECO:0000313" key="1">
    <source>
        <dbReference type="EMBL" id="KAJ1370469.1"/>
    </source>
</evidence>
<keyword evidence="2" id="KW-1185">Reference proteome</keyword>
<name>A0AAD5R8E3_PARTN</name>
<protein>
    <submittedName>
        <fullName evidence="1">Uncharacterized protein</fullName>
    </submittedName>
</protein>
<comment type="caution">
    <text evidence="1">The sequence shown here is derived from an EMBL/GenBank/DDBJ whole genome shotgun (WGS) entry which is preliminary data.</text>
</comment>